<dbReference type="EMBL" id="NPDX01000001">
    <property type="protein sequence ID" value="PJZ86100.1"/>
    <property type="molecule type" value="Genomic_DNA"/>
</dbReference>
<evidence type="ECO:0000313" key="3">
    <source>
        <dbReference type="Proteomes" id="UP000232145"/>
    </source>
</evidence>
<proteinExistence type="predicted"/>
<evidence type="ECO:0000313" key="2">
    <source>
        <dbReference type="EMBL" id="PJZ86100.1"/>
    </source>
</evidence>
<dbReference type="NCBIfam" id="NF047449">
    <property type="entry name" value="Lepto_FcpA_rel"/>
    <property type="match status" value="1"/>
</dbReference>
<dbReference type="RefSeq" id="WP_100743000.1">
    <property type="nucleotide sequence ID" value="NZ_NPDW01000001.1"/>
</dbReference>
<keyword evidence="3" id="KW-1185">Reference proteome</keyword>
<feature type="compositionally biased region" description="Polar residues" evidence="1">
    <location>
        <begin position="23"/>
        <end position="32"/>
    </location>
</feature>
<gene>
    <name evidence="2" type="ORF">CH364_07980</name>
</gene>
<accession>A0A2N0AP99</accession>
<protein>
    <submittedName>
        <fullName evidence="2">Uncharacterized protein</fullName>
    </submittedName>
</protein>
<dbReference type="Proteomes" id="UP000232145">
    <property type="component" value="Unassembled WGS sequence"/>
</dbReference>
<reference evidence="2 3" key="1">
    <citation type="submission" date="2017-07" db="EMBL/GenBank/DDBJ databases">
        <title>Leptospira spp. isolated from tropical soils.</title>
        <authorList>
            <person name="Thibeaux R."/>
            <person name="Iraola G."/>
            <person name="Ferres I."/>
            <person name="Bierque E."/>
            <person name="Girault D."/>
            <person name="Soupe-Gilbert M.-E."/>
            <person name="Picardeau M."/>
            <person name="Goarant C."/>
        </authorList>
    </citation>
    <scope>NUCLEOTIDE SEQUENCE [LARGE SCALE GENOMIC DNA]</scope>
    <source>
        <strain evidence="2 3">FH2-B-A1</strain>
    </source>
</reference>
<organism evidence="2 3">
    <name type="scientific">Leptospira harrisiae</name>
    <dbReference type="NCBI Taxonomy" id="2023189"/>
    <lineage>
        <taxon>Bacteria</taxon>
        <taxon>Pseudomonadati</taxon>
        <taxon>Spirochaetota</taxon>
        <taxon>Spirochaetia</taxon>
        <taxon>Leptospirales</taxon>
        <taxon>Leptospiraceae</taxon>
        <taxon>Leptospira</taxon>
    </lineage>
</organism>
<evidence type="ECO:0000256" key="1">
    <source>
        <dbReference type="SAM" id="MobiDB-lite"/>
    </source>
</evidence>
<dbReference type="AlphaFoldDB" id="A0A2N0AP99"/>
<name>A0A2N0AP99_9LEPT</name>
<feature type="region of interest" description="Disordered" evidence="1">
    <location>
        <begin position="23"/>
        <end position="52"/>
    </location>
</feature>
<comment type="caution">
    <text evidence="2">The sequence shown here is derived from an EMBL/GenBank/DDBJ whole genome shotgun (WGS) entry which is preliminary data.</text>
</comment>
<dbReference type="OrthoDB" id="341660at2"/>
<sequence length="268" mass="32043">MKFPILFLWISLIFLGALPISSKEPNQSTSTENRLESILPTTPESGSPWGENSERLDSISVLNLVDEKNSQKRWQDANKEYSSAIDYFESVRKNIEKRKEDSKKEIYYEDRYEWQKQIRKENKEKEFQKQLFDLRSQTVGRLVKAMNVLDKIENPKVKESAPYLDLKSGIYREYIKHQEAFKNYLQVIDFTHRYIELSSKNEKEAEPHRLLALSYEKMEQTALRSKNQELYYEFKELKKKHLLRFAEIHYGRDSKEYTTIEEKVGRDF</sequence>